<reference evidence="3" key="2">
    <citation type="submission" date="2020-11" db="EMBL/GenBank/DDBJ databases">
        <authorList>
            <person name="McCartney M.A."/>
            <person name="Auch B."/>
            <person name="Kono T."/>
            <person name="Mallez S."/>
            <person name="Becker A."/>
            <person name="Gohl D.M."/>
            <person name="Silverstein K.A.T."/>
            <person name="Koren S."/>
            <person name="Bechman K.B."/>
            <person name="Herman A."/>
            <person name="Abrahante J.E."/>
            <person name="Garbe J."/>
        </authorList>
    </citation>
    <scope>NUCLEOTIDE SEQUENCE</scope>
    <source>
        <strain evidence="3">Duluth1</strain>
        <tissue evidence="3">Whole animal</tissue>
    </source>
</reference>
<dbReference type="Pfam" id="PF00084">
    <property type="entry name" value="Sushi"/>
    <property type="match status" value="1"/>
</dbReference>
<keyword evidence="1" id="KW-1015">Disulfide bond</keyword>
<accession>A0A9D4GG98</accession>
<evidence type="ECO:0000259" key="2">
    <source>
        <dbReference type="Pfam" id="PF00084"/>
    </source>
</evidence>
<sequence>MGNGSPAIDCLTNGSWSFTDFPCQTIRQPPKASYSTTDLVNDWMKIDRVANFRCKPNYRSHIITFQLKCNSSGSWVHLQFGHLPCYGEGQEYFEQNTTKVLYRPYATRNMTSATGKLTMKIVSTH</sequence>
<proteinExistence type="predicted"/>
<dbReference type="InterPro" id="IPR000436">
    <property type="entry name" value="Sushi_SCR_CCP_dom"/>
</dbReference>
<dbReference type="InterPro" id="IPR035976">
    <property type="entry name" value="Sushi/SCR/CCP_sf"/>
</dbReference>
<dbReference type="AlphaFoldDB" id="A0A9D4GG98"/>
<organism evidence="3 4">
    <name type="scientific">Dreissena polymorpha</name>
    <name type="common">Zebra mussel</name>
    <name type="synonym">Mytilus polymorpha</name>
    <dbReference type="NCBI Taxonomy" id="45954"/>
    <lineage>
        <taxon>Eukaryota</taxon>
        <taxon>Metazoa</taxon>
        <taxon>Spiralia</taxon>
        <taxon>Lophotrochozoa</taxon>
        <taxon>Mollusca</taxon>
        <taxon>Bivalvia</taxon>
        <taxon>Autobranchia</taxon>
        <taxon>Heteroconchia</taxon>
        <taxon>Euheterodonta</taxon>
        <taxon>Imparidentia</taxon>
        <taxon>Neoheterodontei</taxon>
        <taxon>Myida</taxon>
        <taxon>Dreissenoidea</taxon>
        <taxon>Dreissenidae</taxon>
        <taxon>Dreissena</taxon>
    </lineage>
</organism>
<protein>
    <recommendedName>
        <fullName evidence="2">Sushi domain-containing protein</fullName>
    </recommendedName>
</protein>
<reference evidence="3" key="1">
    <citation type="journal article" date="2019" name="bioRxiv">
        <title>The Genome of the Zebra Mussel, Dreissena polymorpha: A Resource for Invasive Species Research.</title>
        <authorList>
            <person name="McCartney M.A."/>
            <person name="Auch B."/>
            <person name="Kono T."/>
            <person name="Mallez S."/>
            <person name="Zhang Y."/>
            <person name="Obille A."/>
            <person name="Becker A."/>
            <person name="Abrahante J.E."/>
            <person name="Garbe J."/>
            <person name="Badalamenti J.P."/>
            <person name="Herman A."/>
            <person name="Mangelson H."/>
            <person name="Liachko I."/>
            <person name="Sullivan S."/>
            <person name="Sone E.D."/>
            <person name="Koren S."/>
            <person name="Silverstein K.A.T."/>
            <person name="Beckman K.B."/>
            <person name="Gohl D.M."/>
        </authorList>
    </citation>
    <scope>NUCLEOTIDE SEQUENCE</scope>
    <source>
        <strain evidence="3">Duluth1</strain>
        <tissue evidence="3">Whole animal</tissue>
    </source>
</reference>
<name>A0A9D4GG98_DREPO</name>
<dbReference type="SUPFAM" id="SSF57535">
    <property type="entry name" value="Complement control module/SCR domain"/>
    <property type="match status" value="1"/>
</dbReference>
<comment type="caution">
    <text evidence="3">The sequence shown here is derived from an EMBL/GenBank/DDBJ whole genome shotgun (WGS) entry which is preliminary data.</text>
</comment>
<keyword evidence="4" id="KW-1185">Reference proteome</keyword>
<evidence type="ECO:0000313" key="3">
    <source>
        <dbReference type="EMBL" id="KAH3816654.1"/>
    </source>
</evidence>
<feature type="domain" description="Sushi" evidence="2">
    <location>
        <begin position="23"/>
        <end position="79"/>
    </location>
</feature>
<evidence type="ECO:0000256" key="1">
    <source>
        <dbReference type="ARBA" id="ARBA00023157"/>
    </source>
</evidence>
<gene>
    <name evidence="3" type="ORF">DPMN_118174</name>
</gene>
<dbReference type="Proteomes" id="UP000828390">
    <property type="component" value="Unassembled WGS sequence"/>
</dbReference>
<evidence type="ECO:0000313" key="4">
    <source>
        <dbReference type="Proteomes" id="UP000828390"/>
    </source>
</evidence>
<dbReference type="EMBL" id="JAIWYP010000005">
    <property type="protein sequence ID" value="KAH3816654.1"/>
    <property type="molecule type" value="Genomic_DNA"/>
</dbReference>